<protein>
    <recommendedName>
        <fullName evidence="1">Histone acetyltransferase type B catalytic subunit</fullName>
    </recommendedName>
</protein>
<dbReference type="GO" id="GO:0031509">
    <property type="term" value="P:subtelomeric heterochromatin formation"/>
    <property type="evidence" value="ECO:0007669"/>
    <property type="project" value="InterPro"/>
</dbReference>
<sequence>MQVLVSLFIEAGTPLETNDPEWTLDRWRVYFVYILLLCWRPWPEANTIYRYKKVTPPTPTASSYSIVGYATTYRYWYYQRDQSQTPTVKNDAFPPPEVNISELPARNRIAQFLILPSHHRAGHGTHLYTTIHAACIADPTILELTIEDPNEQFDALRDTAEFTYIPDNAWRSRPFPFRIRFLITKTEHAKALCGI</sequence>
<dbReference type="AlphaFoldDB" id="A0A101MQU8"/>
<dbReference type="PANTHER" id="PTHR12046">
    <property type="entry name" value="HISTONE ACETYLTRANSFERASE TYPE B CATALYTIC SUBUNIT"/>
    <property type="match status" value="1"/>
</dbReference>
<dbReference type="STRING" id="48697.A0A101MQU8"/>
<dbReference type="GO" id="GO:0004402">
    <property type="term" value="F:histone acetyltransferase activity"/>
    <property type="evidence" value="ECO:0007669"/>
    <property type="project" value="InterPro"/>
</dbReference>
<organism evidence="2 3">
    <name type="scientific">Penicillium freii</name>
    <dbReference type="NCBI Taxonomy" id="48697"/>
    <lineage>
        <taxon>Eukaryota</taxon>
        <taxon>Fungi</taxon>
        <taxon>Dikarya</taxon>
        <taxon>Ascomycota</taxon>
        <taxon>Pezizomycotina</taxon>
        <taxon>Eurotiomycetes</taxon>
        <taxon>Eurotiomycetidae</taxon>
        <taxon>Eurotiales</taxon>
        <taxon>Aspergillaceae</taxon>
        <taxon>Penicillium</taxon>
    </lineage>
</organism>
<evidence type="ECO:0000313" key="3">
    <source>
        <dbReference type="Proteomes" id="UP000055045"/>
    </source>
</evidence>
<dbReference type="InterPro" id="IPR017380">
    <property type="entry name" value="Hist_AcTrfase_B-typ_cat-su"/>
</dbReference>
<evidence type="ECO:0000256" key="1">
    <source>
        <dbReference type="ARBA" id="ARBA00021268"/>
    </source>
</evidence>
<dbReference type="EMBL" id="LLXE01000035">
    <property type="protein sequence ID" value="KUM65019.1"/>
    <property type="molecule type" value="Genomic_DNA"/>
</dbReference>
<dbReference type="GO" id="GO:0005634">
    <property type="term" value="C:nucleus"/>
    <property type="evidence" value="ECO:0007669"/>
    <property type="project" value="InterPro"/>
</dbReference>
<name>A0A101MQU8_PENFR</name>
<dbReference type="GO" id="GO:0000781">
    <property type="term" value="C:chromosome, telomeric region"/>
    <property type="evidence" value="ECO:0007669"/>
    <property type="project" value="GOC"/>
</dbReference>
<proteinExistence type="predicted"/>
<accession>A0A101MQU8</accession>
<gene>
    <name evidence="2" type="ORF">ACN42_g2049</name>
</gene>
<reference evidence="2 3" key="1">
    <citation type="submission" date="2015-10" db="EMBL/GenBank/DDBJ databases">
        <title>Genome sequencing of Penicillium freii.</title>
        <authorList>
            <person name="Nguyen H.D."/>
            <person name="Visagie C.M."/>
            <person name="Seifert K.A."/>
        </authorList>
    </citation>
    <scope>NUCLEOTIDE SEQUENCE [LARGE SCALE GENOMIC DNA]</scope>
    <source>
        <strain evidence="2 3">DAOM 242723</strain>
    </source>
</reference>
<comment type="caution">
    <text evidence="2">The sequence shown here is derived from an EMBL/GenBank/DDBJ whole genome shotgun (WGS) entry which is preliminary data.</text>
</comment>
<dbReference type="SUPFAM" id="SSF55729">
    <property type="entry name" value="Acyl-CoA N-acyltransferases (Nat)"/>
    <property type="match status" value="1"/>
</dbReference>
<dbReference type="Proteomes" id="UP000055045">
    <property type="component" value="Unassembled WGS sequence"/>
</dbReference>
<dbReference type="Gene3D" id="3.40.630.30">
    <property type="match status" value="1"/>
</dbReference>
<evidence type="ECO:0000313" key="2">
    <source>
        <dbReference type="EMBL" id="KUM65019.1"/>
    </source>
</evidence>
<keyword evidence="3" id="KW-1185">Reference proteome</keyword>
<dbReference type="InterPro" id="IPR016181">
    <property type="entry name" value="Acyl_CoA_acyltransferase"/>
</dbReference>